<sequence>MQAGQVGGADLGDPVGELGVVALRLGQELRELAGETGEFGHLGAGFGKFPQECGVLVAQVLGAGEEEPGEALRGGHEPLALGAALGDVAVQQVEAAGVARLLDLPEQVLDGDGRAGGAAGAEVVAVGGDERGLVAGCAAVSFMRAYRLTVFRARSRRRAHSSRPTPWSSRSWTCRQRSRVVSSRTPPGWAGFPAVAQQAPWERTSARTLPHRLVPGATCR</sequence>
<protein>
    <submittedName>
        <fullName evidence="1">Uncharacterized protein</fullName>
    </submittedName>
</protein>
<keyword evidence="2" id="KW-1185">Reference proteome</keyword>
<name>A0ABP6EAC7_9ACTN</name>
<proteinExistence type="predicted"/>
<organism evidence="1 2">
    <name type="scientific">Streptomyces vastus</name>
    <dbReference type="NCBI Taxonomy" id="285451"/>
    <lineage>
        <taxon>Bacteria</taxon>
        <taxon>Bacillati</taxon>
        <taxon>Actinomycetota</taxon>
        <taxon>Actinomycetes</taxon>
        <taxon>Kitasatosporales</taxon>
        <taxon>Streptomycetaceae</taxon>
        <taxon>Streptomyces</taxon>
    </lineage>
</organism>
<accession>A0ABP6EAC7</accession>
<evidence type="ECO:0000313" key="2">
    <source>
        <dbReference type="Proteomes" id="UP001500151"/>
    </source>
</evidence>
<dbReference type="EMBL" id="BAAASJ010000122">
    <property type="protein sequence ID" value="GAA2662587.1"/>
    <property type="molecule type" value="Genomic_DNA"/>
</dbReference>
<comment type="caution">
    <text evidence="1">The sequence shown here is derived from an EMBL/GenBank/DDBJ whole genome shotgun (WGS) entry which is preliminary data.</text>
</comment>
<reference evidence="2" key="1">
    <citation type="journal article" date="2019" name="Int. J. Syst. Evol. Microbiol.">
        <title>The Global Catalogue of Microorganisms (GCM) 10K type strain sequencing project: providing services to taxonomists for standard genome sequencing and annotation.</title>
        <authorList>
            <consortium name="The Broad Institute Genomics Platform"/>
            <consortium name="The Broad Institute Genome Sequencing Center for Infectious Disease"/>
            <person name="Wu L."/>
            <person name="Ma J."/>
        </authorList>
    </citation>
    <scope>NUCLEOTIDE SEQUENCE [LARGE SCALE GENOMIC DNA]</scope>
    <source>
        <strain evidence="2">JCM 4524</strain>
    </source>
</reference>
<evidence type="ECO:0000313" key="1">
    <source>
        <dbReference type="EMBL" id="GAA2662587.1"/>
    </source>
</evidence>
<dbReference type="Proteomes" id="UP001500151">
    <property type="component" value="Unassembled WGS sequence"/>
</dbReference>
<gene>
    <name evidence="1" type="ORF">GCM10010307_81790</name>
</gene>